<dbReference type="Proteomes" id="UP001163046">
    <property type="component" value="Unassembled WGS sequence"/>
</dbReference>
<accession>A0A9X0A6K5</accession>
<sequence>MRLLATQCLVKLAQCQKQVKHMDKYAASCSILACEQSLSPDKRSHYTQELLQVMRETMDSAQAIIVRAEPLLRVEDVQIDLMKGIGSVGECINVTLKLYSSLEEEVTCGRISFSLQTNELKRVSSIRSSKRNRSASPPVIVDSGLSSAALSEEDLSDKPVTEGQSAEGEDEDDSDCCLQCFNVPLRHGVNEYNLTTQLAEPGHYYLRQLCVEIGRLDFIWPHLALSRESRGFAIVYDPPRINWTQAKDVHLLSGLPQQVSLSILVESGSIANGSVLEVTSQSSSLTFEPIQSGEAVVHSSMGNEGSKTSPYKVQVLTMHGNDDVTDTSVAMVTLPAVGPYAAIDFNLILHASLEKQSSQEEVTEYQLMFNCKWLSPWLPLSCRVHFIVHFPFAMCFTRLKPTVLFR</sequence>
<evidence type="ECO:0000313" key="4">
    <source>
        <dbReference type="EMBL" id="KAJ7394277.1"/>
    </source>
</evidence>
<dbReference type="PANTHER" id="PTHR13251:SF3">
    <property type="entry name" value="TRAFFICKING PROTEIN PARTICLE COMPLEX SUBUNIT 10"/>
    <property type="match status" value="1"/>
</dbReference>
<dbReference type="PANTHER" id="PTHR13251">
    <property type="entry name" value="EPILEPSY HOLOPROSENCEPHALY CANDIDATE 1/TMEM1"/>
    <property type="match status" value="1"/>
</dbReference>
<dbReference type="EMBL" id="MU825396">
    <property type="protein sequence ID" value="KAJ7394277.1"/>
    <property type="molecule type" value="Genomic_DNA"/>
</dbReference>
<name>A0A9X0A6K5_9CNID</name>
<dbReference type="Pfam" id="PF23604">
    <property type="entry name" value="Ig_TRAPPC10"/>
    <property type="match status" value="1"/>
</dbReference>
<comment type="caution">
    <text evidence="4">The sequence shown here is derived from an EMBL/GenBank/DDBJ whole genome shotgun (WGS) entry which is preliminary data.</text>
</comment>
<proteinExistence type="predicted"/>
<organism evidence="4 5">
    <name type="scientific">Desmophyllum pertusum</name>
    <dbReference type="NCBI Taxonomy" id="174260"/>
    <lineage>
        <taxon>Eukaryota</taxon>
        <taxon>Metazoa</taxon>
        <taxon>Cnidaria</taxon>
        <taxon>Anthozoa</taxon>
        <taxon>Hexacorallia</taxon>
        <taxon>Scleractinia</taxon>
        <taxon>Caryophylliina</taxon>
        <taxon>Caryophylliidae</taxon>
        <taxon>Desmophyllum</taxon>
    </lineage>
</organism>
<evidence type="ECO:0000313" key="5">
    <source>
        <dbReference type="Proteomes" id="UP001163046"/>
    </source>
</evidence>
<gene>
    <name evidence="4" type="primary">TRAPPC10_2</name>
    <name evidence="4" type="ORF">OS493_000079</name>
</gene>
<dbReference type="InterPro" id="IPR017868">
    <property type="entry name" value="Filamin/ABP280_repeat-like"/>
</dbReference>
<reference evidence="4" key="1">
    <citation type="submission" date="2023-01" db="EMBL/GenBank/DDBJ databases">
        <title>Genome assembly of the deep-sea coral Lophelia pertusa.</title>
        <authorList>
            <person name="Herrera S."/>
            <person name="Cordes E."/>
        </authorList>
    </citation>
    <scope>NUCLEOTIDE SEQUENCE</scope>
    <source>
        <strain evidence="4">USNM1676648</strain>
        <tissue evidence="4">Polyp</tissue>
    </source>
</reference>
<dbReference type="OrthoDB" id="10256906at2759"/>
<dbReference type="InterPro" id="IPR056917">
    <property type="entry name" value="Ig_TRAPPC10"/>
</dbReference>
<feature type="repeat" description="Filamin" evidence="1">
    <location>
        <begin position="258"/>
        <end position="315"/>
    </location>
</feature>
<dbReference type="GO" id="GO:0034498">
    <property type="term" value="P:early endosome to Golgi transport"/>
    <property type="evidence" value="ECO:0007669"/>
    <property type="project" value="TreeGrafter"/>
</dbReference>
<feature type="region of interest" description="Disordered" evidence="2">
    <location>
        <begin position="150"/>
        <end position="174"/>
    </location>
</feature>
<dbReference type="PROSITE" id="PS50194">
    <property type="entry name" value="FILAMIN_REPEAT"/>
    <property type="match status" value="1"/>
</dbReference>
<dbReference type="GO" id="GO:1990071">
    <property type="term" value="C:TRAPPII protein complex"/>
    <property type="evidence" value="ECO:0007669"/>
    <property type="project" value="InterPro"/>
</dbReference>
<evidence type="ECO:0000259" key="3">
    <source>
        <dbReference type="Pfam" id="PF23604"/>
    </source>
</evidence>
<keyword evidence="5" id="KW-1185">Reference proteome</keyword>
<feature type="domain" description="TRAPPC10 Ig-like" evidence="3">
    <location>
        <begin position="243"/>
        <end position="375"/>
    </location>
</feature>
<evidence type="ECO:0000256" key="2">
    <source>
        <dbReference type="SAM" id="MobiDB-lite"/>
    </source>
</evidence>
<dbReference type="InterPro" id="IPR045126">
    <property type="entry name" value="TRAPPC10/Trs130"/>
</dbReference>
<dbReference type="GO" id="GO:0005829">
    <property type="term" value="C:cytosol"/>
    <property type="evidence" value="ECO:0007669"/>
    <property type="project" value="GOC"/>
</dbReference>
<dbReference type="GO" id="GO:0006891">
    <property type="term" value="P:intra-Golgi vesicle-mediated transport"/>
    <property type="evidence" value="ECO:0007669"/>
    <property type="project" value="TreeGrafter"/>
</dbReference>
<dbReference type="AlphaFoldDB" id="A0A9X0A6K5"/>
<protein>
    <submittedName>
        <fullName evidence="4">Trafficking protein particle complex subunit 10</fullName>
    </submittedName>
</protein>
<evidence type="ECO:0000256" key="1">
    <source>
        <dbReference type="PROSITE-ProRule" id="PRU00087"/>
    </source>
</evidence>